<name>A0AAV3RUN4_LITER</name>
<proteinExistence type="predicted"/>
<feature type="coiled-coil region" evidence="1">
    <location>
        <begin position="202"/>
        <end position="229"/>
    </location>
</feature>
<accession>A0AAV3RUN4</accession>
<dbReference type="Proteomes" id="UP001454036">
    <property type="component" value="Unassembled WGS sequence"/>
</dbReference>
<dbReference type="AlphaFoldDB" id="A0AAV3RUN4"/>
<evidence type="ECO:0000313" key="2">
    <source>
        <dbReference type="EMBL" id="GAA0185443.1"/>
    </source>
</evidence>
<reference evidence="2 3" key="1">
    <citation type="submission" date="2024-01" db="EMBL/GenBank/DDBJ databases">
        <title>The complete chloroplast genome sequence of Lithospermum erythrorhizon: insights into the phylogenetic relationship among Boraginaceae species and the maternal lineages of purple gromwells.</title>
        <authorList>
            <person name="Okada T."/>
            <person name="Watanabe K."/>
        </authorList>
    </citation>
    <scope>NUCLEOTIDE SEQUENCE [LARGE SCALE GENOMIC DNA]</scope>
</reference>
<keyword evidence="1" id="KW-0175">Coiled coil</keyword>
<evidence type="ECO:0000313" key="3">
    <source>
        <dbReference type="Proteomes" id="UP001454036"/>
    </source>
</evidence>
<gene>
    <name evidence="2" type="ORF">LIER_32731</name>
</gene>
<evidence type="ECO:0000256" key="1">
    <source>
        <dbReference type="SAM" id="Coils"/>
    </source>
</evidence>
<keyword evidence="3" id="KW-1185">Reference proteome</keyword>
<dbReference type="EMBL" id="BAABME010012708">
    <property type="protein sequence ID" value="GAA0185443.1"/>
    <property type="molecule type" value="Genomic_DNA"/>
</dbReference>
<protein>
    <submittedName>
        <fullName evidence="2">Uncharacterized protein</fullName>
    </submittedName>
</protein>
<sequence length="249" mass="27427">MKASSSRVSHIVAPDCPTPEKVVEVYPSARGLGLIDLVDTWESLECLVSEVDESSPRVIPVPSLSQEAAAMLRAGAVSLWSQICTKLEAKSPDMVLKEEAEIMSTFQVLARLGLEVVPDLQSKLQGFFQMVREAVLSLAATYQDDFSEMSRDLVLLAMSSKDLALRRHGEVQETTDLDSEAATLEARSKDLRVQAQERRFVVAQLDLEATDTSQQIQALEERIRVERAKRLGSLSSELEATRLGLVGLL</sequence>
<comment type="caution">
    <text evidence="2">The sequence shown here is derived from an EMBL/GenBank/DDBJ whole genome shotgun (WGS) entry which is preliminary data.</text>
</comment>
<organism evidence="2 3">
    <name type="scientific">Lithospermum erythrorhizon</name>
    <name type="common">Purple gromwell</name>
    <name type="synonym">Lithospermum officinale var. erythrorhizon</name>
    <dbReference type="NCBI Taxonomy" id="34254"/>
    <lineage>
        <taxon>Eukaryota</taxon>
        <taxon>Viridiplantae</taxon>
        <taxon>Streptophyta</taxon>
        <taxon>Embryophyta</taxon>
        <taxon>Tracheophyta</taxon>
        <taxon>Spermatophyta</taxon>
        <taxon>Magnoliopsida</taxon>
        <taxon>eudicotyledons</taxon>
        <taxon>Gunneridae</taxon>
        <taxon>Pentapetalae</taxon>
        <taxon>asterids</taxon>
        <taxon>lamiids</taxon>
        <taxon>Boraginales</taxon>
        <taxon>Boraginaceae</taxon>
        <taxon>Boraginoideae</taxon>
        <taxon>Lithospermeae</taxon>
        <taxon>Lithospermum</taxon>
    </lineage>
</organism>